<dbReference type="Proteomes" id="UP000594364">
    <property type="component" value="Chromosome 2"/>
</dbReference>
<gene>
    <name evidence="6" type="ORF">C2857_003063</name>
</gene>
<dbReference type="EMBL" id="CP031386">
    <property type="protein sequence ID" value="QPG96072.1"/>
    <property type="molecule type" value="Genomic_DNA"/>
</dbReference>
<evidence type="ECO:0000259" key="5">
    <source>
        <dbReference type="Pfam" id="PF01765"/>
    </source>
</evidence>
<reference evidence="6 7" key="1">
    <citation type="journal article" date="2018" name="PLoS Genet.">
        <title>Repeat elements organise 3D genome structure and mediate transcription in the filamentous fungus Epichloe festucae.</title>
        <authorList>
            <person name="Winter D.J."/>
            <person name="Ganley A.R.D."/>
            <person name="Young C.A."/>
            <person name="Liachko I."/>
            <person name="Schardl C.L."/>
            <person name="Dupont P.Y."/>
            <person name="Berry D."/>
            <person name="Ram A."/>
            <person name="Scott B."/>
            <person name="Cox M.P."/>
        </authorList>
    </citation>
    <scope>NUCLEOTIDE SEQUENCE [LARGE SCALE GENOMIC DNA]</scope>
    <source>
        <strain evidence="6 7">Fl1</strain>
    </source>
</reference>
<keyword evidence="2" id="KW-0648">Protein biosynthesis</keyword>
<feature type="domain" description="Ribosome recycling factor" evidence="5">
    <location>
        <begin position="88"/>
        <end position="253"/>
    </location>
</feature>
<evidence type="ECO:0000313" key="7">
    <source>
        <dbReference type="Proteomes" id="UP000594364"/>
    </source>
</evidence>
<dbReference type="OrthoDB" id="407355at2759"/>
<dbReference type="InterPro" id="IPR036191">
    <property type="entry name" value="RRF_sf"/>
</dbReference>
<dbReference type="SUPFAM" id="SSF55194">
    <property type="entry name" value="Ribosome recycling factor, RRF"/>
    <property type="match status" value="1"/>
</dbReference>
<dbReference type="Pfam" id="PF01765">
    <property type="entry name" value="RRF"/>
    <property type="match status" value="1"/>
</dbReference>
<dbReference type="Gene3D" id="3.30.1360.40">
    <property type="match status" value="1"/>
</dbReference>
<dbReference type="GO" id="GO:0005739">
    <property type="term" value="C:mitochondrion"/>
    <property type="evidence" value="ECO:0007669"/>
    <property type="project" value="TreeGrafter"/>
</dbReference>
<dbReference type="InterPro" id="IPR002661">
    <property type="entry name" value="Ribosome_recyc_fac"/>
</dbReference>
<dbReference type="GO" id="GO:0043023">
    <property type="term" value="F:ribosomal large subunit binding"/>
    <property type="evidence" value="ECO:0007669"/>
    <property type="project" value="TreeGrafter"/>
</dbReference>
<dbReference type="AlphaFoldDB" id="A0A7S9KNQ5"/>
<evidence type="ECO:0000256" key="4">
    <source>
        <dbReference type="SAM" id="MobiDB-lite"/>
    </source>
</evidence>
<dbReference type="InterPro" id="IPR023584">
    <property type="entry name" value="Ribosome_recyc_fac_dom"/>
</dbReference>
<dbReference type="Gene3D" id="1.10.132.20">
    <property type="entry name" value="Ribosome-recycling factor"/>
    <property type="match status" value="1"/>
</dbReference>
<keyword evidence="7" id="KW-1185">Reference proteome</keyword>
<protein>
    <recommendedName>
        <fullName evidence="5">Ribosome recycling factor domain-containing protein</fullName>
    </recommendedName>
</protein>
<evidence type="ECO:0000256" key="1">
    <source>
        <dbReference type="ARBA" id="ARBA00005912"/>
    </source>
</evidence>
<evidence type="ECO:0000256" key="2">
    <source>
        <dbReference type="ARBA" id="ARBA00022917"/>
    </source>
</evidence>
<dbReference type="PANTHER" id="PTHR20982">
    <property type="entry name" value="RIBOSOME RECYCLING FACTOR"/>
    <property type="match status" value="1"/>
</dbReference>
<comment type="function">
    <text evidence="3">Necessary for protein synthesis in mitochondria. Functions as a ribosome recycling factor in mitochondria.</text>
</comment>
<feature type="compositionally biased region" description="Low complexity" evidence="4">
    <location>
        <begin position="47"/>
        <end position="63"/>
    </location>
</feature>
<feature type="region of interest" description="Disordered" evidence="4">
    <location>
        <begin position="44"/>
        <end position="68"/>
    </location>
</feature>
<evidence type="ECO:0000256" key="3">
    <source>
        <dbReference type="ARBA" id="ARBA00024909"/>
    </source>
</evidence>
<proteinExistence type="inferred from homology"/>
<organism evidence="6 7">
    <name type="scientific">Epichloe festucae (strain Fl1)</name>
    <dbReference type="NCBI Taxonomy" id="877507"/>
    <lineage>
        <taxon>Eukaryota</taxon>
        <taxon>Fungi</taxon>
        <taxon>Dikarya</taxon>
        <taxon>Ascomycota</taxon>
        <taxon>Pezizomycotina</taxon>
        <taxon>Sordariomycetes</taxon>
        <taxon>Hypocreomycetidae</taxon>
        <taxon>Hypocreales</taxon>
        <taxon>Clavicipitaceae</taxon>
        <taxon>Epichloe</taxon>
    </lineage>
</organism>
<name>A0A7S9KNQ5_EPIFF</name>
<evidence type="ECO:0000313" key="6">
    <source>
        <dbReference type="EMBL" id="QPG96072.1"/>
    </source>
</evidence>
<accession>A0A7S9KNQ5</accession>
<sequence length="260" mass="29071">MALTTSSMLRRALRLATSIEAPLLLQRQTARRFFHASSPTLKKRKIAPAANSPPTATASQTPSSPDPLDPLDFTSLLAAFAPQDTHFRAQLQTILHGGRFNPSSLGALPIPVKSADGTPETFPLGELAQVVPRSGGRTISLLVNERAYIKPIMSAVQASREFNQQPQRSEDNDLELLMRVEPERKEELVRRVKEAAQGWRDQVRQARSRHDKVIKGWARDGTVLKDAAKRAERELQRVQDGKMREIDGEEAQTIKMLERR</sequence>
<comment type="similarity">
    <text evidence="1">Belongs to the RRF family.</text>
</comment>
<dbReference type="GO" id="GO:0006412">
    <property type="term" value="P:translation"/>
    <property type="evidence" value="ECO:0007669"/>
    <property type="project" value="UniProtKB-KW"/>
</dbReference>
<dbReference type="PANTHER" id="PTHR20982:SF3">
    <property type="entry name" value="MITOCHONDRIAL RIBOSOME RECYCLING FACTOR PSEUDO 1"/>
    <property type="match status" value="1"/>
</dbReference>